<dbReference type="AlphaFoldDB" id="A0A3A1VI46"/>
<feature type="transmembrane region" description="Helical" evidence="1">
    <location>
        <begin position="105"/>
        <end position="132"/>
    </location>
</feature>
<reference evidence="2 3" key="1">
    <citation type="submission" date="2018-09" db="EMBL/GenBank/DDBJ databases">
        <title>Paenibacillus aracenensis nov. sp. isolated from a cave in southern Spain.</title>
        <authorList>
            <person name="Jurado V."/>
            <person name="Gutierrez-Patricio S."/>
            <person name="Gonzalez-Pimentel J.L."/>
            <person name="Miller A.Z."/>
            <person name="Laiz L."/>
            <person name="Saiz-Jimenez C."/>
        </authorList>
    </citation>
    <scope>NUCLEOTIDE SEQUENCE [LARGE SCALE GENOMIC DNA]</scope>
    <source>
        <strain evidence="2 3">DSM 22867</strain>
    </source>
</reference>
<dbReference type="EMBL" id="QXQA01000001">
    <property type="protein sequence ID" value="RIX60609.1"/>
    <property type="molecule type" value="Genomic_DNA"/>
</dbReference>
<evidence type="ECO:0000313" key="2">
    <source>
        <dbReference type="EMBL" id="RIX60609.1"/>
    </source>
</evidence>
<sequence>MQFVAMLTMLIDHIGAVWYPEDPVWRIIGRLAMPFYIYAMVIGYFRTRDVHRYLMRVGILAAISQIPYQLAFDVLEINVIATLFICLLTLRLLDWLKDKPIACVAVIAAAIALLEAFPFDYGAYALLLTLIYRYASPRYFAALHLLLNIASVFYKGWVLQLFSLMATIWIVYLPDLMKSMDKIKVPRIVWRSFYPLHLIGIAVVHYYSRLEEMLGA</sequence>
<proteinExistence type="predicted"/>
<evidence type="ECO:0000313" key="3">
    <source>
        <dbReference type="Proteomes" id="UP000266482"/>
    </source>
</evidence>
<feature type="transmembrane region" description="Helical" evidence="1">
    <location>
        <begin position="152"/>
        <end position="176"/>
    </location>
</feature>
<keyword evidence="1" id="KW-0812">Transmembrane</keyword>
<feature type="transmembrane region" description="Helical" evidence="1">
    <location>
        <begin position="27"/>
        <end position="46"/>
    </location>
</feature>
<dbReference type="Proteomes" id="UP000266482">
    <property type="component" value="Unassembled WGS sequence"/>
</dbReference>
<evidence type="ECO:0000256" key="1">
    <source>
        <dbReference type="SAM" id="Phobius"/>
    </source>
</evidence>
<keyword evidence="1" id="KW-0472">Membrane</keyword>
<dbReference type="OrthoDB" id="9781069at2"/>
<dbReference type="InterPro" id="IPR008875">
    <property type="entry name" value="TraX"/>
</dbReference>
<organism evidence="2 3">
    <name type="scientific">Paenibacillus nanensis</name>
    <dbReference type="NCBI Taxonomy" id="393251"/>
    <lineage>
        <taxon>Bacteria</taxon>
        <taxon>Bacillati</taxon>
        <taxon>Bacillota</taxon>
        <taxon>Bacilli</taxon>
        <taxon>Bacillales</taxon>
        <taxon>Paenibacillaceae</taxon>
        <taxon>Paenibacillus</taxon>
    </lineage>
</organism>
<gene>
    <name evidence="2" type="ORF">D3P08_01295</name>
</gene>
<name>A0A3A1VI46_9BACL</name>
<keyword evidence="3" id="KW-1185">Reference proteome</keyword>
<feature type="transmembrane region" description="Helical" evidence="1">
    <location>
        <begin position="77"/>
        <end position="93"/>
    </location>
</feature>
<keyword evidence="1" id="KW-1133">Transmembrane helix</keyword>
<protein>
    <submittedName>
        <fullName evidence="2">Conjugal transfer protein TraX</fullName>
    </submittedName>
</protein>
<feature type="transmembrane region" description="Helical" evidence="1">
    <location>
        <begin position="188"/>
        <end position="207"/>
    </location>
</feature>
<comment type="caution">
    <text evidence="2">The sequence shown here is derived from an EMBL/GenBank/DDBJ whole genome shotgun (WGS) entry which is preliminary data.</text>
</comment>
<accession>A0A3A1VI46</accession>
<dbReference type="Pfam" id="PF05857">
    <property type="entry name" value="TraX"/>
    <property type="match status" value="1"/>
</dbReference>